<dbReference type="EMBL" id="CAMAPE010000058">
    <property type="protein sequence ID" value="CAH9112034.1"/>
    <property type="molecule type" value="Genomic_DNA"/>
</dbReference>
<sequence>MSTVYSFFLQEESQRTLQHPINSVPFPSDNPNNHDPPSVDSVAFLVKKSKKKYITCTHCAYQDHYVDKCFQVIEYPPNWKGPKGLRIAHGFKLPANSTKNTHAHLANTSTDSSSNDLDFCDPNLYNKFLEFMKTQTINLLLLMLSWLSHHIISFLMLLL</sequence>
<protein>
    <submittedName>
        <fullName evidence="2">Uncharacterized protein</fullName>
    </submittedName>
</protein>
<reference evidence="2" key="1">
    <citation type="submission" date="2022-07" db="EMBL/GenBank/DDBJ databases">
        <authorList>
            <person name="Macas J."/>
            <person name="Novak P."/>
            <person name="Neumann P."/>
        </authorList>
    </citation>
    <scope>NUCLEOTIDE SEQUENCE</scope>
</reference>
<keyword evidence="1" id="KW-1133">Transmembrane helix</keyword>
<dbReference type="OrthoDB" id="1282216at2759"/>
<feature type="transmembrane region" description="Helical" evidence="1">
    <location>
        <begin position="137"/>
        <end position="158"/>
    </location>
</feature>
<keyword evidence="1" id="KW-0812">Transmembrane</keyword>
<keyword evidence="3" id="KW-1185">Reference proteome</keyword>
<evidence type="ECO:0000313" key="2">
    <source>
        <dbReference type="EMBL" id="CAH9112034.1"/>
    </source>
</evidence>
<comment type="caution">
    <text evidence="2">The sequence shown here is derived from an EMBL/GenBank/DDBJ whole genome shotgun (WGS) entry which is preliminary data.</text>
</comment>
<dbReference type="PANTHER" id="PTHR34222:SF99">
    <property type="entry name" value="PROTEIN, PUTATIVE-RELATED"/>
    <property type="match status" value="1"/>
</dbReference>
<dbReference type="AlphaFoldDB" id="A0A9P1EK66"/>
<evidence type="ECO:0000256" key="1">
    <source>
        <dbReference type="SAM" id="Phobius"/>
    </source>
</evidence>
<keyword evidence="1" id="KW-0472">Membrane</keyword>
<dbReference type="Proteomes" id="UP001152484">
    <property type="component" value="Unassembled WGS sequence"/>
</dbReference>
<name>A0A9P1EK66_CUSEU</name>
<evidence type="ECO:0000313" key="3">
    <source>
        <dbReference type="Proteomes" id="UP001152484"/>
    </source>
</evidence>
<accession>A0A9P1EK66</accession>
<proteinExistence type="predicted"/>
<organism evidence="2 3">
    <name type="scientific">Cuscuta europaea</name>
    <name type="common">European dodder</name>
    <dbReference type="NCBI Taxonomy" id="41803"/>
    <lineage>
        <taxon>Eukaryota</taxon>
        <taxon>Viridiplantae</taxon>
        <taxon>Streptophyta</taxon>
        <taxon>Embryophyta</taxon>
        <taxon>Tracheophyta</taxon>
        <taxon>Spermatophyta</taxon>
        <taxon>Magnoliopsida</taxon>
        <taxon>eudicotyledons</taxon>
        <taxon>Gunneridae</taxon>
        <taxon>Pentapetalae</taxon>
        <taxon>asterids</taxon>
        <taxon>lamiids</taxon>
        <taxon>Solanales</taxon>
        <taxon>Convolvulaceae</taxon>
        <taxon>Cuscuteae</taxon>
        <taxon>Cuscuta</taxon>
        <taxon>Cuscuta subgen. Cuscuta</taxon>
    </lineage>
</organism>
<dbReference type="PANTHER" id="PTHR34222">
    <property type="entry name" value="GAG_PRE-INTEGRS DOMAIN-CONTAINING PROTEIN"/>
    <property type="match status" value="1"/>
</dbReference>
<gene>
    <name evidence="2" type="ORF">CEURO_LOCUS19484</name>
</gene>